<evidence type="ECO:0008006" key="4">
    <source>
        <dbReference type="Google" id="ProtNLM"/>
    </source>
</evidence>
<feature type="transmembrane region" description="Helical" evidence="1">
    <location>
        <begin position="146"/>
        <end position="169"/>
    </location>
</feature>
<feature type="transmembrane region" description="Helical" evidence="1">
    <location>
        <begin position="31"/>
        <end position="50"/>
    </location>
</feature>
<feature type="transmembrane region" description="Helical" evidence="1">
    <location>
        <begin position="70"/>
        <end position="95"/>
    </location>
</feature>
<keyword evidence="3" id="KW-1185">Reference proteome</keyword>
<keyword evidence="1" id="KW-0812">Transmembrane</keyword>
<feature type="transmembrane region" description="Helical" evidence="1">
    <location>
        <begin position="107"/>
        <end position="134"/>
    </location>
</feature>
<dbReference type="EMBL" id="OZ023717">
    <property type="protein sequence ID" value="CAK9866703.1"/>
    <property type="molecule type" value="Genomic_DNA"/>
</dbReference>
<reference evidence="2" key="1">
    <citation type="submission" date="2024-03" db="EMBL/GenBank/DDBJ databases">
        <authorList>
            <consortium name="ELIXIR-Norway"/>
            <consortium name="Elixir Norway"/>
        </authorList>
    </citation>
    <scope>NUCLEOTIDE SEQUENCE</scope>
</reference>
<keyword evidence="1" id="KW-0472">Membrane</keyword>
<feature type="transmembrane region" description="Helical" evidence="1">
    <location>
        <begin position="372"/>
        <end position="390"/>
    </location>
</feature>
<protein>
    <recommendedName>
        <fullName evidence="4">Transmembrane protein</fullName>
    </recommendedName>
</protein>
<evidence type="ECO:0000256" key="1">
    <source>
        <dbReference type="SAM" id="Phobius"/>
    </source>
</evidence>
<proteinExistence type="predicted"/>
<name>A0ABP1AVV7_9BRYO</name>
<evidence type="ECO:0000313" key="3">
    <source>
        <dbReference type="Proteomes" id="UP001497522"/>
    </source>
</evidence>
<gene>
    <name evidence="2" type="ORF">CSSPJE1EN2_LOCUS9698</name>
</gene>
<accession>A0ABP1AVV7</accession>
<organism evidence="2 3">
    <name type="scientific">Sphagnum jensenii</name>
    <dbReference type="NCBI Taxonomy" id="128206"/>
    <lineage>
        <taxon>Eukaryota</taxon>
        <taxon>Viridiplantae</taxon>
        <taxon>Streptophyta</taxon>
        <taxon>Embryophyta</taxon>
        <taxon>Bryophyta</taxon>
        <taxon>Sphagnophytina</taxon>
        <taxon>Sphagnopsida</taxon>
        <taxon>Sphagnales</taxon>
        <taxon>Sphagnaceae</taxon>
        <taxon>Sphagnum</taxon>
    </lineage>
</organism>
<keyword evidence="1" id="KW-1133">Transmembrane helix</keyword>
<evidence type="ECO:0000313" key="2">
    <source>
        <dbReference type="EMBL" id="CAK9866703.1"/>
    </source>
</evidence>
<sequence>MGDGIESKCRPRRFEGRKAVGRPSYYQWESIAWRLLITIMLFCTFAFVLWSDSILSHMLVSVELSRPPDYVALCVFLILTASVFWTLTASGSLISTAPELLNSTASMFLLSTASVLLISTASGQIITLVISRWFDCPWAKPPDVFLMSLTLASFLLYGIVYGIVTVRYSRPKVVFRYKMWKLLDRFLGSKRALALSDHVREVMPSLAACNPFLTDAVVSSTQESSGQIRLDAFPQNRNNFKFESTARGRLLEEFVTITNWDRIATIFSILRYWEKSPDLGVIENLYVVNGDGIYCHCLSLQSIVEGVCKSREQFSLFKLSVSRRFYVGSVPQENKKEDKNSVSFLQKLPPFVLTVLGSVSSYSVAVSKVSDPIAIVGLCIGILLACFVFIDGLTSDFPFKLFVHWVLVRFCKEDWRYGFYRWLKRKDCFLAFCDDFNPVLHHSSDERELITLWNCSPGTSLATLDHGLDWREIYVFPHTSSQWQWERTRFVRSTVLPTTSLSTTVHSWFERGQEASSQDFEWHQGQRRYFELTLSGRTVRAVSECHLNDGEVEGSENVFWYTQLQFDDDAVEHLKWKESSYLLFVYLMVKWKTRKFGVISGFRKFWYAQYYHVFSTYELARHIRDNEEEDPNMPYSYHILTDHPKPTDMVAGYMHCKDVRIAGS</sequence>
<dbReference type="Proteomes" id="UP001497522">
    <property type="component" value="Chromosome 16"/>
</dbReference>